<dbReference type="GO" id="GO:0031501">
    <property type="term" value="C:mannosyltransferase complex"/>
    <property type="evidence" value="ECO:0007669"/>
    <property type="project" value="TreeGrafter"/>
</dbReference>
<dbReference type="EC" id="2.4.1.-" evidence="12"/>
<proteinExistence type="inferred from homology"/>
<reference evidence="13" key="2">
    <citation type="submission" date="2010-05" db="EMBL/GenBank/DDBJ databases">
        <title>The Genome Sequence of Magnaporthe poae strain ATCC 64411.</title>
        <authorList>
            <consortium name="The Broad Institute Genome Sequencing Platform"/>
            <consortium name="Broad Institute Genome Sequencing Center for Infectious Disease"/>
            <person name="Ma L.-J."/>
            <person name="Dead R."/>
            <person name="Young S."/>
            <person name="Zeng Q."/>
            <person name="Koehrsen M."/>
            <person name="Alvarado L."/>
            <person name="Berlin A."/>
            <person name="Chapman S.B."/>
            <person name="Chen Z."/>
            <person name="Freedman E."/>
            <person name="Gellesch M."/>
            <person name="Goldberg J."/>
            <person name="Griggs A."/>
            <person name="Gujja S."/>
            <person name="Heilman E.R."/>
            <person name="Heiman D."/>
            <person name="Hepburn T."/>
            <person name="Howarth C."/>
            <person name="Jen D."/>
            <person name="Larson L."/>
            <person name="Mehta T."/>
            <person name="Neiman D."/>
            <person name="Pearson M."/>
            <person name="Roberts A."/>
            <person name="Saif S."/>
            <person name="Shea T."/>
            <person name="Shenoy N."/>
            <person name="Sisk P."/>
            <person name="Stolte C."/>
            <person name="Sykes S."/>
            <person name="Walk T."/>
            <person name="White J."/>
            <person name="Yandava C."/>
            <person name="Haas B."/>
            <person name="Nusbaum C."/>
            <person name="Birren B."/>
        </authorList>
    </citation>
    <scope>NUCLEOTIDE SEQUENCE</scope>
    <source>
        <strain evidence="13">ATCC 64411</strain>
    </source>
</reference>
<dbReference type="Pfam" id="PF04188">
    <property type="entry name" value="Mannosyl_trans2"/>
    <property type="match status" value="1"/>
</dbReference>
<feature type="transmembrane region" description="Helical" evidence="12">
    <location>
        <begin position="151"/>
        <end position="170"/>
    </location>
</feature>
<comment type="pathway">
    <text evidence="2 12">Glycolipid biosynthesis; glycosylphosphatidylinositol-anchor biosynthesis.</text>
</comment>
<dbReference type="GO" id="GO:0004376">
    <property type="term" value="F:GPI mannosyltransferase activity"/>
    <property type="evidence" value="ECO:0007669"/>
    <property type="project" value="InterPro"/>
</dbReference>
<dbReference type="EnsemblFungi" id="MAPG_07518T0">
    <property type="protein sequence ID" value="MAPG_07518T0"/>
    <property type="gene ID" value="MAPG_07518"/>
</dbReference>
<evidence type="ECO:0000256" key="5">
    <source>
        <dbReference type="ARBA" id="ARBA00022502"/>
    </source>
</evidence>
<keyword evidence="9 12" id="KW-0256">Endoplasmic reticulum</keyword>
<comment type="caution">
    <text evidence="12">Lacks conserved residue(s) required for the propagation of feature annotation.</text>
</comment>
<dbReference type="eggNOG" id="KOG2647">
    <property type="taxonomic scope" value="Eukaryota"/>
</dbReference>
<evidence type="ECO:0000256" key="6">
    <source>
        <dbReference type="ARBA" id="ARBA00022676"/>
    </source>
</evidence>
<dbReference type="VEuPathDB" id="FungiDB:MAPG_07518"/>
<name>A0A0C4E4W4_MAGP6</name>
<dbReference type="GO" id="GO:0005789">
    <property type="term" value="C:endoplasmic reticulum membrane"/>
    <property type="evidence" value="ECO:0007669"/>
    <property type="project" value="UniProtKB-SubCell"/>
</dbReference>
<sequence length="448" mass="47998">MPEVSSSVSTVIRLFAAWKGALLLIAVGSAIVGPAYDTSGGLLLADRGGDVLNNHSTTAVSAVLTRLVSWDAIYFVESADRGYVFEQEWAFGYGNPGVISCVVKALRASGWSWSGVPAAALVGVLVAHVSHLLSALVLLRLGSLVWHNQPRVALTAACLHVLSPAGLFLSAPVAEASFSLLSFAGMLLFVKVTRAGSLGSVLARDGLTLASAILFGLATTFRSNGLLNGVPFAFAFVSESAAFLRRPSAATAWRLAVLGLGGLCIAAGSIIPQAVAYQRYCLETPETPLRPWCNQTLPSIYSFVQREYWGVGPFRYWTVSNLPLFVLAAPMLLILIKSGWEFLWAPRAISLSRGKKAESHDAVKYRDDGLVRSMAAAQVLLATMALTSYHVQIITRLSSAYPVWYWWLAKHLAGEDGRPTGLAKGFVVFMVMYAAIQGVLFSSFLPPA</sequence>
<evidence type="ECO:0000313" key="14">
    <source>
        <dbReference type="EnsemblFungi" id="MAPG_07518T0"/>
    </source>
</evidence>
<evidence type="ECO:0000256" key="9">
    <source>
        <dbReference type="ARBA" id="ARBA00022824"/>
    </source>
</evidence>
<dbReference type="PANTHER" id="PTHR12468:SF2">
    <property type="entry name" value="GPI MANNOSYLTRANSFERASE 2"/>
    <property type="match status" value="1"/>
</dbReference>
<keyword evidence="10 12" id="KW-1133">Transmembrane helix</keyword>
<comment type="similarity">
    <text evidence="3 12">Belongs to the PIGV family.</text>
</comment>
<keyword evidence="15" id="KW-1185">Reference proteome</keyword>
<dbReference type="EMBL" id="GL876971">
    <property type="protein sequence ID" value="KLU88533.1"/>
    <property type="molecule type" value="Genomic_DNA"/>
</dbReference>
<comment type="function">
    <text evidence="12">Mannosyltransferase involved in glycosylphosphatidylinositol-anchor biosynthesis.</text>
</comment>
<evidence type="ECO:0000256" key="7">
    <source>
        <dbReference type="ARBA" id="ARBA00022679"/>
    </source>
</evidence>
<evidence type="ECO:0000256" key="10">
    <source>
        <dbReference type="ARBA" id="ARBA00022989"/>
    </source>
</evidence>
<feature type="transmembrane region" description="Helical" evidence="12">
    <location>
        <begin position="118"/>
        <end position="139"/>
    </location>
</feature>
<dbReference type="PANTHER" id="PTHR12468">
    <property type="entry name" value="GPI MANNOSYLTRANSFERASE 2"/>
    <property type="match status" value="1"/>
</dbReference>
<dbReference type="Proteomes" id="UP000011715">
    <property type="component" value="Unassembled WGS sequence"/>
</dbReference>
<feature type="transmembrane region" description="Helical" evidence="12">
    <location>
        <begin position="256"/>
        <end position="275"/>
    </location>
</feature>
<feature type="transmembrane region" description="Helical" evidence="12">
    <location>
        <begin position="426"/>
        <end position="445"/>
    </location>
</feature>
<dbReference type="EMBL" id="ADBL01001818">
    <property type="status" value="NOT_ANNOTATED_CDS"/>
    <property type="molecule type" value="Genomic_DNA"/>
</dbReference>
<protein>
    <recommendedName>
        <fullName evidence="4 12">GPI mannosyltransferase 2</fullName>
        <ecNumber evidence="12">2.4.1.-</ecNumber>
    </recommendedName>
</protein>
<reference evidence="14" key="4">
    <citation type="journal article" date="2015" name="G3 (Bethesda)">
        <title>Genome sequences of three phytopathogenic species of the Magnaporthaceae family of fungi.</title>
        <authorList>
            <person name="Okagaki L.H."/>
            <person name="Nunes C.C."/>
            <person name="Sailsbery J."/>
            <person name="Clay B."/>
            <person name="Brown D."/>
            <person name="John T."/>
            <person name="Oh Y."/>
            <person name="Young N."/>
            <person name="Fitzgerald M."/>
            <person name="Haas B.J."/>
            <person name="Zeng Q."/>
            <person name="Young S."/>
            <person name="Adiconis X."/>
            <person name="Fan L."/>
            <person name="Levin J.Z."/>
            <person name="Mitchell T.K."/>
            <person name="Okubara P.A."/>
            <person name="Farman M.L."/>
            <person name="Kohn L.M."/>
            <person name="Birren B."/>
            <person name="Ma L.-J."/>
            <person name="Dean R.A."/>
        </authorList>
    </citation>
    <scope>NUCLEOTIDE SEQUENCE</scope>
    <source>
        <strain evidence="14">ATCC 64411 / 73-15</strain>
    </source>
</reference>
<keyword evidence="5 12" id="KW-0337">GPI-anchor biosynthesis</keyword>
<evidence type="ECO:0000256" key="3">
    <source>
        <dbReference type="ARBA" id="ARBA00008698"/>
    </source>
</evidence>
<feature type="transmembrane region" description="Helical" evidence="12">
    <location>
        <begin position="176"/>
        <end position="194"/>
    </location>
</feature>
<reference evidence="14" key="5">
    <citation type="submission" date="2015-06" db="UniProtKB">
        <authorList>
            <consortium name="EnsemblFungi"/>
        </authorList>
    </citation>
    <scope>IDENTIFICATION</scope>
    <source>
        <strain evidence="14">ATCC 64411</strain>
    </source>
</reference>
<evidence type="ECO:0000256" key="2">
    <source>
        <dbReference type="ARBA" id="ARBA00004687"/>
    </source>
</evidence>
<reference evidence="15" key="1">
    <citation type="submission" date="2010-05" db="EMBL/GenBank/DDBJ databases">
        <title>The genome sequence of Magnaporthe poae strain ATCC 64411.</title>
        <authorList>
            <person name="Ma L.-J."/>
            <person name="Dead R."/>
            <person name="Young S."/>
            <person name="Zeng Q."/>
            <person name="Koehrsen M."/>
            <person name="Alvarado L."/>
            <person name="Berlin A."/>
            <person name="Chapman S.B."/>
            <person name="Chen Z."/>
            <person name="Freedman E."/>
            <person name="Gellesch M."/>
            <person name="Goldberg J."/>
            <person name="Griggs A."/>
            <person name="Gujja S."/>
            <person name="Heilman E.R."/>
            <person name="Heiman D."/>
            <person name="Hepburn T."/>
            <person name="Howarth C."/>
            <person name="Jen D."/>
            <person name="Larson L."/>
            <person name="Mehta T."/>
            <person name="Neiman D."/>
            <person name="Pearson M."/>
            <person name="Roberts A."/>
            <person name="Saif S."/>
            <person name="Shea T."/>
            <person name="Shenoy N."/>
            <person name="Sisk P."/>
            <person name="Stolte C."/>
            <person name="Sykes S."/>
            <person name="Walk T."/>
            <person name="White J."/>
            <person name="Yandava C."/>
            <person name="Haas B."/>
            <person name="Nusbaum C."/>
            <person name="Birren B."/>
        </authorList>
    </citation>
    <scope>NUCLEOTIDE SEQUENCE [LARGE SCALE GENOMIC DNA]</scope>
    <source>
        <strain evidence="15">ATCC 64411 / 73-15</strain>
    </source>
</reference>
<evidence type="ECO:0000256" key="8">
    <source>
        <dbReference type="ARBA" id="ARBA00022692"/>
    </source>
</evidence>
<feature type="transmembrane region" description="Helical" evidence="12">
    <location>
        <begin position="316"/>
        <end position="336"/>
    </location>
</feature>
<dbReference type="GO" id="GO:0006506">
    <property type="term" value="P:GPI anchor biosynthetic process"/>
    <property type="evidence" value="ECO:0007669"/>
    <property type="project" value="UniProtKB-UniPathway"/>
</dbReference>
<evidence type="ECO:0000256" key="12">
    <source>
        <dbReference type="RuleBase" id="RU363112"/>
    </source>
</evidence>
<comment type="subcellular location">
    <subcellularLocation>
        <location evidence="1 12">Endoplasmic reticulum membrane</location>
        <topology evidence="1 12">Multi-pass membrane protein</topology>
    </subcellularLocation>
</comment>
<dbReference type="InterPro" id="IPR007315">
    <property type="entry name" value="PIG-V/Gpi18"/>
</dbReference>
<evidence type="ECO:0000256" key="11">
    <source>
        <dbReference type="ARBA" id="ARBA00023136"/>
    </source>
</evidence>
<reference evidence="13" key="3">
    <citation type="submission" date="2011-03" db="EMBL/GenBank/DDBJ databases">
        <title>Annotation of Magnaporthe poae ATCC 64411.</title>
        <authorList>
            <person name="Ma L.-J."/>
            <person name="Dead R."/>
            <person name="Young S.K."/>
            <person name="Zeng Q."/>
            <person name="Gargeya S."/>
            <person name="Fitzgerald M."/>
            <person name="Haas B."/>
            <person name="Abouelleil A."/>
            <person name="Alvarado L."/>
            <person name="Arachchi H.M."/>
            <person name="Berlin A."/>
            <person name="Brown A."/>
            <person name="Chapman S.B."/>
            <person name="Chen Z."/>
            <person name="Dunbar C."/>
            <person name="Freedman E."/>
            <person name="Gearin G."/>
            <person name="Gellesch M."/>
            <person name="Goldberg J."/>
            <person name="Griggs A."/>
            <person name="Gujja S."/>
            <person name="Heiman D."/>
            <person name="Howarth C."/>
            <person name="Larson L."/>
            <person name="Lui A."/>
            <person name="MacDonald P.J.P."/>
            <person name="Mehta T."/>
            <person name="Montmayeur A."/>
            <person name="Murphy C."/>
            <person name="Neiman D."/>
            <person name="Pearson M."/>
            <person name="Priest M."/>
            <person name="Roberts A."/>
            <person name="Saif S."/>
            <person name="Shea T."/>
            <person name="Shenoy N."/>
            <person name="Sisk P."/>
            <person name="Stolte C."/>
            <person name="Sykes S."/>
            <person name="Yandava C."/>
            <person name="Wortman J."/>
            <person name="Nusbaum C."/>
            <person name="Birren B."/>
        </authorList>
    </citation>
    <scope>NUCLEOTIDE SEQUENCE</scope>
    <source>
        <strain evidence="13">ATCC 64411</strain>
    </source>
</reference>
<evidence type="ECO:0000313" key="13">
    <source>
        <dbReference type="EMBL" id="KLU88533.1"/>
    </source>
</evidence>
<dbReference type="UniPathway" id="UPA00196"/>
<accession>A0A0C4E4W4</accession>
<keyword evidence="7 12" id="KW-0808">Transferase</keyword>
<organism evidence="14 15">
    <name type="scientific">Magnaporthiopsis poae (strain ATCC 64411 / 73-15)</name>
    <name type="common">Kentucky bluegrass fungus</name>
    <name type="synonym">Magnaporthe poae</name>
    <dbReference type="NCBI Taxonomy" id="644358"/>
    <lineage>
        <taxon>Eukaryota</taxon>
        <taxon>Fungi</taxon>
        <taxon>Dikarya</taxon>
        <taxon>Ascomycota</taxon>
        <taxon>Pezizomycotina</taxon>
        <taxon>Sordariomycetes</taxon>
        <taxon>Sordariomycetidae</taxon>
        <taxon>Magnaporthales</taxon>
        <taxon>Magnaporthaceae</taxon>
        <taxon>Magnaporthiopsis</taxon>
    </lineage>
</organism>
<evidence type="ECO:0000313" key="15">
    <source>
        <dbReference type="Proteomes" id="UP000011715"/>
    </source>
</evidence>
<keyword evidence="11 12" id="KW-0472">Membrane</keyword>
<dbReference type="STRING" id="644358.A0A0C4E4W4"/>
<dbReference type="OrthoDB" id="10252502at2759"/>
<dbReference type="GO" id="GO:0000009">
    <property type="term" value="F:alpha-1,6-mannosyltransferase activity"/>
    <property type="evidence" value="ECO:0007669"/>
    <property type="project" value="InterPro"/>
</dbReference>
<evidence type="ECO:0000256" key="4">
    <source>
        <dbReference type="ARBA" id="ARBA00013795"/>
    </source>
</evidence>
<keyword evidence="8 12" id="KW-0812">Transmembrane</keyword>
<dbReference type="OMA" id="GALFIWC"/>
<dbReference type="AlphaFoldDB" id="A0A0C4E4W4"/>
<gene>
    <name evidence="13" type="ORF">MAPG_07518</name>
</gene>
<keyword evidence="6 12" id="KW-0328">Glycosyltransferase</keyword>
<feature type="transmembrane region" description="Helical" evidence="12">
    <location>
        <begin position="12"/>
        <end position="36"/>
    </location>
</feature>
<evidence type="ECO:0000256" key="1">
    <source>
        <dbReference type="ARBA" id="ARBA00004477"/>
    </source>
</evidence>